<dbReference type="AlphaFoldDB" id="A0A857MTY5"/>
<dbReference type="RefSeq" id="WP_260762439.1">
    <property type="nucleotide sequence ID" value="NZ_CP045921.1"/>
</dbReference>
<dbReference type="KEGG" id="mama:GII36_03305"/>
<name>A0A857MTY5_9BACT</name>
<keyword evidence="2" id="KW-1185">Reference proteome</keyword>
<dbReference type="EMBL" id="CP045921">
    <property type="protein sequence ID" value="QHN42867.1"/>
    <property type="molecule type" value="Genomic_DNA"/>
</dbReference>
<protein>
    <submittedName>
        <fullName evidence="1">Uncharacterized protein</fullName>
    </submittedName>
</protein>
<dbReference type="Proteomes" id="UP001059824">
    <property type="component" value="Chromosome"/>
</dbReference>
<organism evidence="1 2">
    <name type="scientific">Candidatus Mycosynbacter amalyticus</name>
    <dbReference type="NCBI Taxonomy" id="2665156"/>
    <lineage>
        <taxon>Bacteria</taxon>
        <taxon>Candidatus Saccharimonadota</taxon>
        <taxon>Candidatus Saccharimonadota incertae sedis</taxon>
        <taxon>Candidatus Mycosynbacter</taxon>
    </lineage>
</organism>
<proteinExistence type="predicted"/>
<evidence type="ECO:0000313" key="2">
    <source>
        <dbReference type="Proteomes" id="UP001059824"/>
    </source>
</evidence>
<gene>
    <name evidence="1" type="ORF">GII36_03305</name>
</gene>
<sequence>MKKFGFFVGASVVTAAVAVVTGVARGSNLPPVFQRRPMGVLGVSRRYATFVALAEADGWPIDE</sequence>
<reference evidence="1" key="1">
    <citation type="journal article" date="2021" name="Nat. Microbiol.">
        <title>Cocultivation of an ultrasmall environmental parasitic bacterium with lytic ability against bacteria associated with wastewater foams.</title>
        <authorList>
            <person name="Batinovic S."/>
            <person name="Rose J.J.A."/>
            <person name="Ratcliffe J."/>
            <person name="Seviour R.J."/>
            <person name="Petrovski S."/>
        </authorList>
    </citation>
    <scope>NUCLEOTIDE SEQUENCE</scope>
    <source>
        <strain evidence="1">JR1</strain>
    </source>
</reference>
<accession>A0A857MTY5</accession>
<evidence type="ECO:0000313" key="1">
    <source>
        <dbReference type="EMBL" id="QHN42867.1"/>
    </source>
</evidence>